<dbReference type="InParanoid" id="A0A7R8UEF2"/>
<evidence type="ECO:0000313" key="2">
    <source>
        <dbReference type="Proteomes" id="UP000594454"/>
    </source>
</evidence>
<gene>
    <name evidence="1" type="ORF">HERILL_LOCUS2382</name>
</gene>
<organism evidence="1 2">
    <name type="scientific">Hermetia illucens</name>
    <name type="common">Black soldier fly</name>
    <dbReference type="NCBI Taxonomy" id="343691"/>
    <lineage>
        <taxon>Eukaryota</taxon>
        <taxon>Metazoa</taxon>
        <taxon>Ecdysozoa</taxon>
        <taxon>Arthropoda</taxon>
        <taxon>Hexapoda</taxon>
        <taxon>Insecta</taxon>
        <taxon>Pterygota</taxon>
        <taxon>Neoptera</taxon>
        <taxon>Endopterygota</taxon>
        <taxon>Diptera</taxon>
        <taxon>Brachycera</taxon>
        <taxon>Stratiomyomorpha</taxon>
        <taxon>Stratiomyidae</taxon>
        <taxon>Hermetiinae</taxon>
        <taxon>Hermetia</taxon>
    </lineage>
</organism>
<protein>
    <submittedName>
        <fullName evidence="1">Uncharacterized protein</fullName>
    </submittedName>
</protein>
<keyword evidence="2" id="KW-1185">Reference proteome</keyword>
<dbReference type="AlphaFoldDB" id="A0A7R8UEF2"/>
<dbReference type="Proteomes" id="UP000594454">
    <property type="component" value="Chromosome 1"/>
</dbReference>
<sequence>MGTVVCHPLGPSEFTSSCRRCVNSCLPSIIVRSQDGYELASSRLSASDSAYVLSLPDAKVAVTENYLDTQILKGNFRFV</sequence>
<evidence type="ECO:0000313" key="1">
    <source>
        <dbReference type="EMBL" id="CAD7079150.1"/>
    </source>
</evidence>
<dbReference type="EMBL" id="LR899009">
    <property type="protein sequence ID" value="CAD7079150.1"/>
    <property type="molecule type" value="Genomic_DNA"/>
</dbReference>
<reference evidence="1 2" key="1">
    <citation type="submission" date="2020-11" db="EMBL/GenBank/DDBJ databases">
        <authorList>
            <person name="Wallbank WR R."/>
            <person name="Pardo Diaz C."/>
            <person name="Kozak K."/>
            <person name="Martin S."/>
            <person name="Jiggins C."/>
            <person name="Moest M."/>
            <person name="Warren A I."/>
            <person name="Generalovic N T."/>
            <person name="Byers J.R.P. K."/>
            <person name="Montejo-Kovacevich G."/>
            <person name="Yen C E."/>
        </authorList>
    </citation>
    <scope>NUCLEOTIDE SEQUENCE [LARGE SCALE GENOMIC DNA]</scope>
</reference>
<name>A0A7R8UEF2_HERIL</name>
<proteinExistence type="predicted"/>
<accession>A0A7R8UEF2</accession>